<reference evidence="3" key="1">
    <citation type="journal article" date="2019" name="Int. J. Syst. Evol. Microbiol.">
        <title>The Global Catalogue of Microorganisms (GCM) 10K type strain sequencing project: providing services to taxonomists for standard genome sequencing and annotation.</title>
        <authorList>
            <consortium name="The Broad Institute Genomics Platform"/>
            <consortium name="The Broad Institute Genome Sequencing Center for Infectious Disease"/>
            <person name="Wu L."/>
            <person name="Ma J."/>
        </authorList>
    </citation>
    <scope>NUCLEOTIDE SEQUENCE [LARGE SCALE GENOMIC DNA]</scope>
    <source>
        <strain evidence="3">CGMCC 1.9106</strain>
    </source>
</reference>
<dbReference type="Proteomes" id="UP001596392">
    <property type="component" value="Unassembled WGS sequence"/>
</dbReference>
<proteinExistence type="predicted"/>
<dbReference type="EMBL" id="JBHTAC010000033">
    <property type="protein sequence ID" value="MFC7246042.1"/>
    <property type="molecule type" value="Genomic_DNA"/>
</dbReference>
<keyword evidence="1" id="KW-0472">Membrane</keyword>
<evidence type="ECO:0000313" key="2">
    <source>
        <dbReference type="EMBL" id="MFC7246042.1"/>
    </source>
</evidence>
<feature type="transmembrane region" description="Helical" evidence="1">
    <location>
        <begin position="12"/>
        <end position="31"/>
    </location>
</feature>
<sequence length="184" mass="20434">MEALWNVLDAVGSFGGMILAGIAGYVAYRLFKVESRRDEIAQQFHSDQAQERAREQAAHIGFWWDDEMSGLVVHNASALPIYEVGLFSAISYEDKLLNVESFKGAVRPGANWIPKTPDTAFMESRLIVLRFTDCSGLAWFRDLAGTLVTIGRLAVAGSDRLIEIARYTAWIEGRQIISESSTDS</sequence>
<gene>
    <name evidence="2" type="ORF">ACFQO7_26495</name>
</gene>
<keyword evidence="3" id="KW-1185">Reference proteome</keyword>
<organism evidence="2 3">
    <name type="scientific">Catellatospora aurea</name>
    <dbReference type="NCBI Taxonomy" id="1337874"/>
    <lineage>
        <taxon>Bacteria</taxon>
        <taxon>Bacillati</taxon>
        <taxon>Actinomycetota</taxon>
        <taxon>Actinomycetes</taxon>
        <taxon>Micromonosporales</taxon>
        <taxon>Micromonosporaceae</taxon>
        <taxon>Catellatospora</taxon>
    </lineage>
</organism>
<accession>A0ABW2H1Q6</accession>
<keyword evidence="1" id="KW-1133">Transmembrane helix</keyword>
<comment type="caution">
    <text evidence="2">The sequence shown here is derived from an EMBL/GenBank/DDBJ whole genome shotgun (WGS) entry which is preliminary data.</text>
</comment>
<evidence type="ECO:0000313" key="3">
    <source>
        <dbReference type="Proteomes" id="UP001596392"/>
    </source>
</evidence>
<evidence type="ECO:0000256" key="1">
    <source>
        <dbReference type="SAM" id="Phobius"/>
    </source>
</evidence>
<keyword evidence="1" id="KW-0812">Transmembrane</keyword>
<dbReference type="RefSeq" id="WP_376808911.1">
    <property type="nucleotide sequence ID" value="NZ_JBHTAC010000033.1"/>
</dbReference>
<protein>
    <submittedName>
        <fullName evidence="2">Uncharacterized protein</fullName>
    </submittedName>
</protein>
<name>A0ABW2H1Q6_9ACTN</name>